<dbReference type="Gramene" id="Solyc00g006090.1.1">
    <property type="protein sequence ID" value="Solyc00g006090.1.1"/>
    <property type="gene ID" value="Solyc00g006090.1"/>
</dbReference>
<reference evidence="1" key="1">
    <citation type="journal article" date="2012" name="Nature">
        <title>The tomato genome sequence provides insights into fleshy fruit evolution.</title>
        <authorList>
            <consortium name="Tomato Genome Consortium"/>
        </authorList>
    </citation>
    <scope>NUCLEOTIDE SEQUENCE [LARGE SCALE GENOMIC DNA]</scope>
    <source>
        <strain evidence="1">cv. Heinz 1706</strain>
    </source>
</reference>
<dbReference type="OMA" id="NTMHRIA"/>
<reference evidence="1" key="2">
    <citation type="submission" date="2019-04" db="UniProtKB">
        <authorList>
            <consortium name="EnsemblPlants"/>
        </authorList>
    </citation>
    <scope>IDENTIFICATION</scope>
    <source>
        <strain evidence="1">cv. Heinz 1706</strain>
    </source>
</reference>
<dbReference type="EnsemblPlants" id="Solyc00g006090.1.1">
    <property type="protein sequence ID" value="Solyc00g006090.1.1"/>
    <property type="gene ID" value="Solyc00g006090.1"/>
</dbReference>
<evidence type="ECO:0000313" key="2">
    <source>
        <dbReference type="Proteomes" id="UP000004994"/>
    </source>
</evidence>
<dbReference type="Proteomes" id="UP000004994">
    <property type="component" value="Unassembled WGS sequence"/>
</dbReference>
<organism evidence="1">
    <name type="scientific">Solanum lycopersicum</name>
    <name type="common">Tomato</name>
    <name type="synonym">Lycopersicon esculentum</name>
    <dbReference type="NCBI Taxonomy" id="4081"/>
    <lineage>
        <taxon>Eukaryota</taxon>
        <taxon>Viridiplantae</taxon>
        <taxon>Streptophyta</taxon>
        <taxon>Embryophyta</taxon>
        <taxon>Tracheophyta</taxon>
        <taxon>Spermatophyta</taxon>
        <taxon>Magnoliopsida</taxon>
        <taxon>eudicotyledons</taxon>
        <taxon>Gunneridae</taxon>
        <taxon>Pentapetalae</taxon>
        <taxon>asterids</taxon>
        <taxon>lamiids</taxon>
        <taxon>Solanales</taxon>
        <taxon>Solanaceae</taxon>
        <taxon>Solanoideae</taxon>
        <taxon>Solaneae</taxon>
        <taxon>Solanum</taxon>
        <taxon>Solanum subgen. Lycopersicon</taxon>
    </lineage>
</organism>
<proteinExistence type="predicted"/>
<evidence type="ECO:0000313" key="1">
    <source>
        <dbReference type="EnsemblPlants" id="Solyc00g006090.1.1"/>
    </source>
</evidence>
<dbReference type="PANTHER" id="PTHR33233">
    <property type="entry name" value="ENDONUCLEASE/EXONUCLEASE/PHOSPHATASE"/>
    <property type="match status" value="1"/>
</dbReference>
<dbReference type="PANTHER" id="PTHR33233:SF15">
    <property type="entry name" value="DUF4283 DOMAIN-CONTAINING PROTEIN"/>
    <property type="match status" value="1"/>
</dbReference>
<keyword evidence="2" id="KW-1185">Reference proteome</keyword>
<dbReference type="AlphaFoldDB" id="A0A494G8C7"/>
<dbReference type="PaxDb" id="4081-Solyc00g006090.1.1"/>
<sequence length="254" mass="28523">MARGRGRGRGRGRKMSLMNDGSSIEACVEALVTQELVPAQSEEISSAAENARNTTVVRKLCLDPLEDEEEGFKNSDLKGFEGESNTRGNGTVIRALSEKISEEEGNIKEIEQEKKITEPWLEEIEVQEEEQKWKCALIAYVVGECPGYNSMKRYIIMNWSNWCPEFDLGNEFLTEIPLWVNFPKLPLNCWGVGSLSRIASAIGVPLFADECTTKQTRISYARMLIEVNVTKAIPQQITVVDPNGKTFLQDVELE</sequence>
<name>A0A494G8C7_SOLLC</name>
<accession>A0A494G8C7</accession>
<protein>
    <submittedName>
        <fullName evidence="1">Uncharacterized protein</fullName>
    </submittedName>
</protein>
<dbReference type="InParanoid" id="A0A494G8C7"/>